<organism evidence="1 2">
    <name type="scientific">Catenaria anguillulae PL171</name>
    <dbReference type="NCBI Taxonomy" id="765915"/>
    <lineage>
        <taxon>Eukaryota</taxon>
        <taxon>Fungi</taxon>
        <taxon>Fungi incertae sedis</taxon>
        <taxon>Blastocladiomycota</taxon>
        <taxon>Blastocladiomycetes</taxon>
        <taxon>Blastocladiales</taxon>
        <taxon>Catenariaceae</taxon>
        <taxon>Catenaria</taxon>
    </lineage>
</organism>
<keyword evidence="2" id="KW-1185">Reference proteome</keyword>
<dbReference type="Proteomes" id="UP000193411">
    <property type="component" value="Unassembled WGS sequence"/>
</dbReference>
<gene>
    <name evidence="1" type="ORF">BCR44DRAFT_252573</name>
</gene>
<reference evidence="1 2" key="1">
    <citation type="submission" date="2016-07" db="EMBL/GenBank/DDBJ databases">
        <title>Pervasive Adenine N6-methylation of Active Genes in Fungi.</title>
        <authorList>
            <consortium name="DOE Joint Genome Institute"/>
            <person name="Mondo S.J."/>
            <person name="Dannebaum R.O."/>
            <person name="Kuo R.C."/>
            <person name="Labutti K."/>
            <person name="Haridas S."/>
            <person name="Kuo A."/>
            <person name="Salamov A."/>
            <person name="Ahrendt S.R."/>
            <person name="Lipzen A."/>
            <person name="Sullivan W."/>
            <person name="Andreopoulos W.B."/>
            <person name="Clum A."/>
            <person name="Lindquist E."/>
            <person name="Daum C."/>
            <person name="Ramamoorthy G.K."/>
            <person name="Gryganskyi A."/>
            <person name="Culley D."/>
            <person name="Magnuson J.K."/>
            <person name="James T.Y."/>
            <person name="O'Malley M.A."/>
            <person name="Stajich J.E."/>
            <person name="Spatafora J.W."/>
            <person name="Visel A."/>
            <person name="Grigoriev I.V."/>
        </authorList>
    </citation>
    <scope>NUCLEOTIDE SEQUENCE [LARGE SCALE GENOMIC DNA]</scope>
    <source>
        <strain evidence="1 2">PL171</strain>
    </source>
</reference>
<dbReference type="EMBL" id="MCFL01000022">
    <property type="protein sequence ID" value="ORZ35416.1"/>
    <property type="molecule type" value="Genomic_DNA"/>
</dbReference>
<protein>
    <submittedName>
        <fullName evidence="1">Uncharacterized protein</fullName>
    </submittedName>
</protein>
<accession>A0A1Y2HLG7</accession>
<dbReference type="AlphaFoldDB" id="A0A1Y2HLG7"/>
<evidence type="ECO:0000313" key="2">
    <source>
        <dbReference type="Proteomes" id="UP000193411"/>
    </source>
</evidence>
<sequence>MHCMNLCRFPLLLSSGFVTYCLSLICWAQSHVISQLQYCPNSTSVTLSSRDSALLCRAIWVVMSGSIRHQDKQLVTDREPQKPDPGQ</sequence>
<proteinExistence type="predicted"/>
<comment type="caution">
    <text evidence="1">The sequence shown here is derived from an EMBL/GenBank/DDBJ whole genome shotgun (WGS) entry which is preliminary data.</text>
</comment>
<evidence type="ECO:0000313" key="1">
    <source>
        <dbReference type="EMBL" id="ORZ35416.1"/>
    </source>
</evidence>
<name>A0A1Y2HLG7_9FUNG</name>